<dbReference type="KEGG" id="hdi:HDIA_4268"/>
<evidence type="ECO:0000256" key="1">
    <source>
        <dbReference type="SAM" id="MobiDB-lite"/>
    </source>
</evidence>
<feature type="region of interest" description="Disordered" evidence="1">
    <location>
        <begin position="289"/>
        <end position="327"/>
    </location>
</feature>
<keyword evidence="4" id="KW-1185">Reference proteome</keyword>
<dbReference type="InterPro" id="IPR011600">
    <property type="entry name" value="Pept_C14_caspase"/>
</dbReference>
<dbReference type="EMBL" id="LT960614">
    <property type="protein sequence ID" value="SON57809.1"/>
    <property type="molecule type" value="Genomic_DNA"/>
</dbReference>
<feature type="domain" description="Caspase family p20" evidence="2">
    <location>
        <begin position="53"/>
        <end position="128"/>
    </location>
</feature>
<dbReference type="Gene3D" id="1.10.101.10">
    <property type="entry name" value="PGBD-like superfamily/PGBD"/>
    <property type="match status" value="1"/>
</dbReference>
<reference evidence="4" key="1">
    <citation type="submission" date="2017-09" db="EMBL/GenBank/DDBJ databases">
        <title>Genome sequence of Nannocystis excedens DSM 71.</title>
        <authorList>
            <person name="Blom J."/>
        </authorList>
    </citation>
    <scope>NUCLEOTIDE SEQUENCE [LARGE SCALE GENOMIC DNA]</scope>
    <source>
        <strain evidence="4">type strain: E19</strain>
    </source>
</reference>
<dbReference type="Gene3D" id="3.40.50.1460">
    <property type="match status" value="1"/>
</dbReference>
<dbReference type="GO" id="GO:0006508">
    <property type="term" value="P:proteolysis"/>
    <property type="evidence" value="ECO:0007669"/>
    <property type="project" value="InterPro"/>
</dbReference>
<feature type="compositionally biased region" description="Basic and acidic residues" evidence="1">
    <location>
        <begin position="291"/>
        <end position="320"/>
    </location>
</feature>
<sequence length="456" mass="47513">MSFEFQAAVKANPTPLRSVPPASLLRNWSSRISWMVAALAALAIGLPTGVLAAERAAFVVAAEDYTPLSPSRIGLKKGEAVVAALRQQGFDVVVSTSPTNATSRAKLREFADLANGADLAIAVLIGHGASTGGQTFFLPVNTSISRSTDLLSRALSIASIAQITERAKASGVFFFVTNPAWPDLVPGLDNRPTVRGEERPGHFVMLSTSPSIPVSQIDNASLQATDDFIAAISKADATLASALSAAEEGGRAVVIGKPVDIALVKPPPAPEPPPVAAAPAPVVAAPGAAAGEKKLEAEREAREKAETEAAAERDRAEEARLSAQKAQADVARAQAEAAKAQAEAERAQAEAAKAQAQAEAAKAEAAKSAAEAEAVAARERARASALIPINEADLGWSQKRLVQEKLRDLGHYRGPIDAIIGPLTRQGIMAMQRDRGDPVTGYLTAEQYNILLTSGQ</sequence>
<evidence type="ECO:0000259" key="2">
    <source>
        <dbReference type="PROSITE" id="PS50208"/>
    </source>
</evidence>
<dbReference type="PROSITE" id="PS50208">
    <property type="entry name" value="CASPASE_P20"/>
    <property type="match status" value="1"/>
</dbReference>
<name>A0A2C9DCA6_9HYPH</name>
<organism evidence="3 4">
    <name type="scientific">Hartmannibacter diazotrophicus</name>
    <dbReference type="NCBI Taxonomy" id="1482074"/>
    <lineage>
        <taxon>Bacteria</taxon>
        <taxon>Pseudomonadati</taxon>
        <taxon>Pseudomonadota</taxon>
        <taxon>Alphaproteobacteria</taxon>
        <taxon>Hyphomicrobiales</taxon>
        <taxon>Pleomorphomonadaceae</taxon>
        <taxon>Hartmannibacter</taxon>
    </lineage>
</organism>
<proteinExistence type="predicted"/>
<dbReference type="InterPro" id="IPR001309">
    <property type="entry name" value="Pept_C14_p20"/>
</dbReference>
<evidence type="ECO:0000313" key="4">
    <source>
        <dbReference type="Proteomes" id="UP000223606"/>
    </source>
</evidence>
<dbReference type="InterPro" id="IPR029030">
    <property type="entry name" value="Caspase-like_dom_sf"/>
</dbReference>
<dbReference type="GO" id="GO:0004197">
    <property type="term" value="F:cysteine-type endopeptidase activity"/>
    <property type="evidence" value="ECO:0007669"/>
    <property type="project" value="InterPro"/>
</dbReference>
<dbReference type="SUPFAM" id="SSF47090">
    <property type="entry name" value="PGBD-like"/>
    <property type="match status" value="1"/>
</dbReference>
<dbReference type="InterPro" id="IPR036365">
    <property type="entry name" value="PGBD-like_sf"/>
</dbReference>
<dbReference type="InterPro" id="IPR002477">
    <property type="entry name" value="Peptidoglycan-bd-like"/>
</dbReference>
<accession>A0A2C9DCA6</accession>
<dbReference type="InterPro" id="IPR036366">
    <property type="entry name" value="PGBDSf"/>
</dbReference>
<dbReference type="Pfam" id="PF01471">
    <property type="entry name" value="PG_binding_1"/>
    <property type="match status" value="1"/>
</dbReference>
<dbReference type="SUPFAM" id="SSF52129">
    <property type="entry name" value="Caspase-like"/>
    <property type="match status" value="1"/>
</dbReference>
<dbReference type="Proteomes" id="UP000223606">
    <property type="component" value="Chromosome 1"/>
</dbReference>
<dbReference type="Pfam" id="PF00656">
    <property type="entry name" value="Peptidase_C14"/>
    <property type="match status" value="1"/>
</dbReference>
<protein>
    <submittedName>
        <fullName evidence="3">His-Xaa-Ser repeat protein HxsA</fullName>
    </submittedName>
</protein>
<dbReference type="AlphaFoldDB" id="A0A2C9DCA6"/>
<gene>
    <name evidence="3" type="ORF">HDIA_4268</name>
</gene>
<evidence type="ECO:0000313" key="3">
    <source>
        <dbReference type="EMBL" id="SON57809.1"/>
    </source>
</evidence>